<dbReference type="EMBL" id="GBRH01208689">
    <property type="protein sequence ID" value="JAD89206.1"/>
    <property type="molecule type" value="Transcribed_RNA"/>
</dbReference>
<name>A0A0A9DN31_ARUDO</name>
<reference evidence="1" key="2">
    <citation type="journal article" date="2015" name="Data Brief">
        <title>Shoot transcriptome of the giant reed, Arundo donax.</title>
        <authorList>
            <person name="Barrero R.A."/>
            <person name="Guerrero F.D."/>
            <person name="Moolhuijzen P."/>
            <person name="Goolsby J.A."/>
            <person name="Tidwell J."/>
            <person name="Bellgard S.E."/>
            <person name="Bellgard M.I."/>
        </authorList>
    </citation>
    <scope>NUCLEOTIDE SEQUENCE</scope>
    <source>
        <tissue evidence="1">Shoot tissue taken approximately 20 cm above the soil surface</tissue>
    </source>
</reference>
<protein>
    <submittedName>
        <fullName evidence="1">Uncharacterized protein</fullName>
    </submittedName>
</protein>
<organism evidence="1">
    <name type="scientific">Arundo donax</name>
    <name type="common">Giant reed</name>
    <name type="synonym">Donax arundinaceus</name>
    <dbReference type="NCBI Taxonomy" id="35708"/>
    <lineage>
        <taxon>Eukaryota</taxon>
        <taxon>Viridiplantae</taxon>
        <taxon>Streptophyta</taxon>
        <taxon>Embryophyta</taxon>
        <taxon>Tracheophyta</taxon>
        <taxon>Spermatophyta</taxon>
        <taxon>Magnoliopsida</taxon>
        <taxon>Liliopsida</taxon>
        <taxon>Poales</taxon>
        <taxon>Poaceae</taxon>
        <taxon>PACMAD clade</taxon>
        <taxon>Arundinoideae</taxon>
        <taxon>Arundineae</taxon>
        <taxon>Arundo</taxon>
    </lineage>
</organism>
<reference evidence="1" key="1">
    <citation type="submission" date="2014-09" db="EMBL/GenBank/DDBJ databases">
        <authorList>
            <person name="Magalhaes I.L.F."/>
            <person name="Oliveira U."/>
            <person name="Santos F.R."/>
            <person name="Vidigal T.H.D.A."/>
            <person name="Brescovit A.D."/>
            <person name="Santos A.J."/>
        </authorList>
    </citation>
    <scope>NUCLEOTIDE SEQUENCE</scope>
    <source>
        <tissue evidence="1">Shoot tissue taken approximately 20 cm above the soil surface</tissue>
    </source>
</reference>
<dbReference type="AlphaFoldDB" id="A0A0A9DN31"/>
<accession>A0A0A9DN31</accession>
<sequence>MREDKVLAMLAPKKTGVSLFQLAGNIISHFYVHGCVGTELMREDKLLAMLAPKKTGVSLFQLAGNINSRFYVHGCTGTQGACSTLKGKHKNHHHQTRSDQLMDYYYKNGGFLDSRNVFDEMKSWDLMSLELNHNCDCAA</sequence>
<proteinExistence type="predicted"/>
<evidence type="ECO:0000313" key="1">
    <source>
        <dbReference type="EMBL" id="JAD89206.1"/>
    </source>
</evidence>